<feature type="compositionally biased region" description="Acidic residues" evidence="18">
    <location>
        <begin position="49"/>
        <end position="68"/>
    </location>
</feature>
<evidence type="ECO:0000256" key="9">
    <source>
        <dbReference type="ARBA" id="ARBA00022664"/>
    </source>
</evidence>
<dbReference type="GO" id="GO:0051028">
    <property type="term" value="P:mRNA transport"/>
    <property type="evidence" value="ECO:0007669"/>
    <property type="project" value="UniProtKB-KW"/>
</dbReference>
<accession>A0AAV2S3W4</accession>
<dbReference type="PANTHER" id="PTHR13434">
    <property type="entry name" value="PROTEIN CASC3"/>
    <property type="match status" value="1"/>
</dbReference>
<name>A0AAV2S3W4_MEGNR</name>
<evidence type="ECO:0000256" key="18">
    <source>
        <dbReference type="SAM" id="MobiDB-lite"/>
    </source>
</evidence>
<evidence type="ECO:0000256" key="16">
    <source>
        <dbReference type="ARBA" id="ARBA00023242"/>
    </source>
</evidence>
<keyword evidence="7" id="KW-0813">Transport</keyword>
<dbReference type="GO" id="GO:0035145">
    <property type="term" value="C:exon-exon junction complex"/>
    <property type="evidence" value="ECO:0007669"/>
    <property type="project" value="InterPro"/>
</dbReference>
<feature type="region of interest" description="Disordered" evidence="18">
    <location>
        <begin position="171"/>
        <end position="190"/>
    </location>
</feature>
<dbReference type="GO" id="GO:0006397">
    <property type="term" value="P:mRNA processing"/>
    <property type="evidence" value="ECO:0007669"/>
    <property type="project" value="UniProtKB-KW"/>
</dbReference>
<comment type="subcellular location">
    <subcellularLocation>
        <location evidence="2">Cell projection</location>
        <location evidence="2">Dendrite</location>
    </subcellularLocation>
    <subcellularLocation>
        <location evidence="1">Cytoplasm</location>
        <location evidence="1">Stress granule</location>
    </subcellularLocation>
    <subcellularLocation>
        <location evidence="4">Cytoplasm</location>
        <location evidence="4">Perinuclear region</location>
    </subcellularLocation>
    <subcellularLocation>
        <location evidence="3">Nucleus speckle</location>
    </subcellularLocation>
</comment>
<keyword evidence="13" id="KW-0694">RNA-binding</keyword>
<dbReference type="GO" id="GO:0005681">
    <property type="term" value="C:spliceosomal complex"/>
    <property type="evidence" value="ECO:0007669"/>
    <property type="project" value="UniProtKB-KW"/>
</dbReference>
<dbReference type="GO" id="GO:0003729">
    <property type="term" value="F:mRNA binding"/>
    <property type="evidence" value="ECO:0007669"/>
    <property type="project" value="InterPro"/>
</dbReference>
<dbReference type="Proteomes" id="UP001497623">
    <property type="component" value="Unassembled WGS sequence"/>
</dbReference>
<dbReference type="SMART" id="SM01044">
    <property type="entry name" value="Btz"/>
    <property type="match status" value="1"/>
</dbReference>
<evidence type="ECO:0000256" key="14">
    <source>
        <dbReference type="ARBA" id="ARBA00023161"/>
    </source>
</evidence>
<reference evidence="20 21" key="1">
    <citation type="submission" date="2024-05" db="EMBL/GenBank/DDBJ databases">
        <authorList>
            <person name="Wallberg A."/>
        </authorList>
    </citation>
    <scope>NUCLEOTIDE SEQUENCE [LARGE SCALE GENOMIC DNA]</scope>
</reference>
<feature type="compositionally biased region" description="Acidic residues" evidence="18">
    <location>
        <begin position="26"/>
        <end position="36"/>
    </location>
</feature>
<proteinExistence type="inferred from homology"/>
<comment type="similarity">
    <text evidence="5">Belongs to the CASC3 family.</text>
</comment>
<evidence type="ECO:0000256" key="3">
    <source>
        <dbReference type="ARBA" id="ARBA00004324"/>
    </source>
</evidence>
<dbReference type="GO" id="GO:0000184">
    <property type="term" value="P:nuclear-transcribed mRNA catabolic process, nonsense-mediated decay"/>
    <property type="evidence" value="ECO:0007669"/>
    <property type="project" value="UniProtKB-KW"/>
</dbReference>
<evidence type="ECO:0000256" key="13">
    <source>
        <dbReference type="ARBA" id="ARBA00022884"/>
    </source>
</evidence>
<protein>
    <recommendedName>
        <fullName evidence="6">Protein CASC3</fullName>
    </recommendedName>
</protein>
<keyword evidence="11" id="KW-0509">mRNA transport</keyword>
<keyword evidence="8" id="KW-0963">Cytoplasm</keyword>
<evidence type="ECO:0000256" key="10">
    <source>
        <dbReference type="ARBA" id="ARBA00022728"/>
    </source>
</evidence>
<dbReference type="EMBL" id="CAXKWB010039145">
    <property type="protein sequence ID" value="CAL4152700.1"/>
    <property type="molecule type" value="Genomic_DNA"/>
</dbReference>
<feature type="compositionally biased region" description="Basic and acidic residues" evidence="18">
    <location>
        <begin position="1"/>
        <end position="15"/>
    </location>
</feature>
<evidence type="ECO:0000256" key="7">
    <source>
        <dbReference type="ARBA" id="ARBA00022448"/>
    </source>
</evidence>
<evidence type="ECO:0000256" key="6">
    <source>
        <dbReference type="ARBA" id="ARBA00019964"/>
    </source>
</evidence>
<feature type="region of interest" description="Disordered" evidence="18">
    <location>
        <begin position="1"/>
        <end position="123"/>
    </location>
</feature>
<sequence length="190" mass="22187">MQKIKENGREVNMAERRRRKLANNIDSEEGSEGESEEEKKTTKSGSDVGDSEYESADEEELGDEDEELLLLQNSDGLGEDDKPLDDDEDRKNPQYIPKKGTFYEHDDRTAADLESSKDRYVEDKTKTDLTNIKKKVWKEDDKWCHDKFVDYEQSPKTREELITIYGYDIRNEEGPPRARRRRRYGGAPSR</sequence>
<evidence type="ECO:0000313" key="20">
    <source>
        <dbReference type="EMBL" id="CAL4152700.1"/>
    </source>
</evidence>
<dbReference type="AlphaFoldDB" id="A0AAV2S3W4"/>
<dbReference type="InterPro" id="IPR018545">
    <property type="entry name" value="Btz_dom"/>
</dbReference>
<evidence type="ECO:0000256" key="15">
    <source>
        <dbReference type="ARBA" id="ARBA00023187"/>
    </source>
</evidence>
<dbReference type="PANTHER" id="PTHR13434:SF0">
    <property type="entry name" value="PROTEIN CASC3"/>
    <property type="match status" value="1"/>
</dbReference>
<evidence type="ECO:0000256" key="5">
    <source>
        <dbReference type="ARBA" id="ARBA00009548"/>
    </source>
</evidence>
<evidence type="ECO:0000256" key="11">
    <source>
        <dbReference type="ARBA" id="ARBA00022816"/>
    </source>
</evidence>
<dbReference type="GO" id="GO:0010494">
    <property type="term" value="C:cytoplasmic stress granule"/>
    <property type="evidence" value="ECO:0007669"/>
    <property type="project" value="UniProtKB-SubCell"/>
</dbReference>
<dbReference type="GO" id="GO:0016607">
    <property type="term" value="C:nuclear speck"/>
    <property type="evidence" value="ECO:0007669"/>
    <property type="project" value="UniProtKB-SubCell"/>
</dbReference>
<keyword evidence="12" id="KW-0810">Translation regulation</keyword>
<evidence type="ECO:0000256" key="2">
    <source>
        <dbReference type="ARBA" id="ARBA00004279"/>
    </source>
</evidence>
<feature type="compositionally biased region" description="Basic and acidic residues" evidence="18">
    <location>
        <begin position="101"/>
        <end position="123"/>
    </location>
</feature>
<comment type="caution">
    <text evidence="20">The sequence shown here is derived from an EMBL/GenBank/DDBJ whole genome shotgun (WGS) entry which is preliminary data.</text>
</comment>
<evidence type="ECO:0000256" key="1">
    <source>
        <dbReference type="ARBA" id="ARBA00004210"/>
    </source>
</evidence>
<keyword evidence="16" id="KW-0539">Nucleus</keyword>
<gene>
    <name evidence="20" type="ORF">MNOR_LOCUS31039</name>
</gene>
<evidence type="ECO:0000256" key="12">
    <source>
        <dbReference type="ARBA" id="ARBA00022845"/>
    </source>
</evidence>
<evidence type="ECO:0000259" key="19">
    <source>
        <dbReference type="SMART" id="SM01044"/>
    </source>
</evidence>
<dbReference type="InterPro" id="IPR028544">
    <property type="entry name" value="CASC3"/>
</dbReference>
<dbReference type="GO" id="GO:0048471">
    <property type="term" value="C:perinuclear region of cytoplasm"/>
    <property type="evidence" value="ECO:0007669"/>
    <property type="project" value="UniProtKB-SubCell"/>
</dbReference>
<dbReference type="GO" id="GO:0008380">
    <property type="term" value="P:RNA splicing"/>
    <property type="evidence" value="ECO:0007669"/>
    <property type="project" value="UniProtKB-KW"/>
</dbReference>
<evidence type="ECO:0000313" key="21">
    <source>
        <dbReference type="Proteomes" id="UP001497623"/>
    </source>
</evidence>
<keyword evidence="17" id="KW-0966">Cell projection</keyword>
<keyword evidence="15" id="KW-0508">mRNA splicing</keyword>
<keyword evidence="14" id="KW-0866">Nonsense-mediated mRNA decay</keyword>
<feature type="domain" description="Btz" evidence="19">
    <location>
        <begin position="56"/>
        <end position="174"/>
    </location>
</feature>
<evidence type="ECO:0000256" key="17">
    <source>
        <dbReference type="ARBA" id="ARBA00023273"/>
    </source>
</evidence>
<organism evidence="20 21">
    <name type="scientific">Meganyctiphanes norvegica</name>
    <name type="common">Northern krill</name>
    <name type="synonym">Thysanopoda norvegica</name>
    <dbReference type="NCBI Taxonomy" id="48144"/>
    <lineage>
        <taxon>Eukaryota</taxon>
        <taxon>Metazoa</taxon>
        <taxon>Ecdysozoa</taxon>
        <taxon>Arthropoda</taxon>
        <taxon>Crustacea</taxon>
        <taxon>Multicrustacea</taxon>
        <taxon>Malacostraca</taxon>
        <taxon>Eumalacostraca</taxon>
        <taxon>Eucarida</taxon>
        <taxon>Euphausiacea</taxon>
        <taxon>Euphausiidae</taxon>
        <taxon>Meganyctiphanes</taxon>
    </lineage>
</organism>
<keyword evidence="10" id="KW-0747">Spliceosome</keyword>
<dbReference type="Pfam" id="PF09405">
    <property type="entry name" value="Btz"/>
    <property type="match status" value="1"/>
</dbReference>
<keyword evidence="9" id="KW-0507">mRNA processing</keyword>
<dbReference type="GO" id="GO:0030425">
    <property type="term" value="C:dendrite"/>
    <property type="evidence" value="ECO:0007669"/>
    <property type="project" value="UniProtKB-SubCell"/>
</dbReference>
<feature type="non-terminal residue" evidence="20">
    <location>
        <position position="190"/>
    </location>
</feature>
<evidence type="ECO:0000256" key="8">
    <source>
        <dbReference type="ARBA" id="ARBA00022490"/>
    </source>
</evidence>
<evidence type="ECO:0000256" key="4">
    <source>
        <dbReference type="ARBA" id="ARBA00004556"/>
    </source>
</evidence>
<dbReference type="GO" id="GO:0006417">
    <property type="term" value="P:regulation of translation"/>
    <property type="evidence" value="ECO:0007669"/>
    <property type="project" value="UniProtKB-KW"/>
</dbReference>
<keyword evidence="21" id="KW-1185">Reference proteome</keyword>